<organism evidence="1 2">
    <name type="scientific">Heterotrigona itama</name>
    <dbReference type="NCBI Taxonomy" id="395501"/>
    <lineage>
        <taxon>Eukaryota</taxon>
        <taxon>Metazoa</taxon>
        <taxon>Ecdysozoa</taxon>
        <taxon>Arthropoda</taxon>
        <taxon>Hexapoda</taxon>
        <taxon>Insecta</taxon>
        <taxon>Pterygota</taxon>
        <taxon>Neoptera</taxon>
        <taxon>Endopterygota</taxon>
        <taxon>Hymenoptera</taxon>
        <taxon>Apocrita</taxon>
        <taxon>Aculeata</taxon>
        <taxon>Apoidea</taxon>
        <taxon>Anthophila</taxon>
        <taxon>Apidae</taxon>
        <taxon>Heterotrigona</taxon>
    </lineage>
</organism>
<proteinExistence type="predicted"/>
<feature type="non-terminal residue" evidence="1">
    <location>
        <position position="47"/>
    </location>
</feature>
<reference evidence="1" key="1">
    <citation type="submission" date="2020-07" db="EMBL/GenBank/DDBJ databases">
        <authorList>
            <person name="Nazaruddin N."/>
        </authorList>
    </citation>
    <scope>NUCLEOTIDE SEQUENCE</scope>
</reference>
<keyword evidence="2" id="KW-1185">Reference proteome</keyword>
<evidence type="ECO:0000313" key="1">
    <source>
        <dbReference type="EMBL" id="CAD1480035.1"/>
    </source>
</evidence>
<dbReference type="EMBL" id="CAJDYZ010011781">
    <property type="protein sequence ID" value="CAD1480035.1"/>
    <property type="molecule type" value="Genomic_DNA"/>
</dbReference>
<comment type="caution">
    <text evidence="1">The sequence shown here is derived from an EMBL/GenBank/DDBJ whole genome shotgun (WGS) entry which is preliminary data.</text>
</comment>
<sequence>EDSFVRTQIHCNHRSLTHEFKHDDSELSVSTRQDAPLFLVEDRLGPL</sequence>
<gene>
    <name evidence="1" type="ORF">MHI_LOCUS894062</name>
</gene>
<accession>A0A6V7HLL1</accession>
<evidence type="ECO:0000313" key="2">
    <source>
        <dbReference type="Proteomes" id="UP000752696"/>
    </source>
</evidence>
<dbReference type="Proteomes" id="UP000752696">
    <property type="component" value="Unassembled WGS sequence"/>
</dbReference>
<dbReference type="AlphaFoldDB" id="A0A6V7HLL1"/>
<name>A0A6V7HLL1_9HYME</name>
<protein>
    <submittedName>
        <fullName evidence="1">Uncharacterized protein</fullName>
    </submittedName>
</protein>
<feature type="non-terminal residue" evidence="1">
    <location>
        <position position="1"/>
    </location>
</feature>